<evidence type="ECO:0000256" key="1">
    <source>
        <dbReference type="ARBA" id="ARBA00004370"/>
    </source>
</evidence>
<dbReference type="PANTHER" id="PTHR24027:SF106">
    <property type="entry name" value="CADHERIN-18"/>
    <property type="match status" value="1"/>
</dbReference>
<evidence type="ECO:0000259" key="6">
    <source>
        <dbReference type="PROSITE" id="PS50268"/>
    </source>
</evidence>
<dbReference type="InterPro" id="IPR002126">
    <property type="entry name" value="Cadherin-like_dom"/>
</dbReference>
<keyword evidence="3 5" id="KW-0106">Calcium</keyword>
<evidence type="ECO:0000313" key="7">
    <source>
        <dbReference type="EMBL" id="MEQ2190011.1"/>
    </source>
</evidence>
<dbReference type="InterPro" id="IPR039808">
    <property type="entry name" value="Cadherin"/>
</dbReference>
<evidence type="ECO:0000256" key="2">
    <source>
        <dbReference type="ARBA" id="ARBA00022737"/>
    </source>
</evidence>
<evidence type="ECO:0000313" key="8">
    <source>
        <dbReference type="Proteomes" id="UP001476798"/>
    </source>
</evidence>
<evidence type="ECO:0000256" key="3">
    <source>
        <dbReference type="ARBA" id="ARBA00022837"/>
    </source>
</evidence>
<name>A0ABV0Q3B3_9TELE</name>
<evidence type="ECO:0000256" key="5">
    <source>
        <dbReference type="PROSITE-ProRule" id="PRU00043"/>
    </source>
</evidence>
<organism evidence="7 8">
    <name type="scientific">Goodea atripinnis</name>
    <dbReference type="NCBI Taxonomy" id="208336"/>
    <lineage>
        <taxon>Eukaryota</taxon>
        <taxon>Metazoa</taxon>
        <taxon>Chordata</taxon>
        <taxon>Craniata</taxon>
        <taxon>Vertebrata</taxon>
        <taxon>Euteleostomi</taxon>
        <taxon>Actinopterygii</taxon>
        <taxon>Neopterygii</taxon>
        <taxon>Teleostei</taxon>
        <taxon>Neoteleostei</taxon>
        <taxon>Acanthomorphata</taxon>
        <taxon>Ovalentaria</taxon>
        <taxon>Atherinomorphae</taxon>
        <taxon>Cyprinodontiformes</taxon>
        <taxon>Goodeidae</taxon>
        <taxon>Goodea</taxon>
    </lineage>
</organism>
<keyword evidence="4" id="KW-0472">Membrane</keyword>
<evidence type="ECO:0000256" key="4">
    <source>
        <dbReference type="ARBA" id="ARBA00023136"/>
    </source>
</evidence>
<dbReference type="InterPro" id="IPR015919">
    <property type="entry name" value="Cadherin-like_sf"/>
</dbReference>
<feature type="domain" description="Cadherin" evidence="6">
    <location>
        <begin position="1"/>
        <end position="45"/>
    </location>
</feature>
<keyword evidence="2" id="KW-0677">Repeat</keyword>
<dbReference type="PRINTS" id="PR00205">
    <property type="entry name" value="CADHERIN"/>
</dbReference>
<proteinExistence type="predicted"/>
<protein>
    <submittedName>
        <fullName evidence="7">Cadherin-18</fullName>
    </submittedName>
</protein>
<dbReference type="Gene3D" id="2.60.40.60">
    <property type="entry name" value="Cadherins"/>
    <property type="match status" value="2"/>
</dbReference>
<dbReference type="EMBL" id="JAHRIO010095161">
    <property type="protein sequence ID" value="MEQ2190011.1"/>
    <property type="molecule type" value="Genomic_DNA"/>
</dbReference>
<gene>
    <name evidence="7" type="primary">CDH18</name>
    <name evidence="7" type="ORF">GOODEAATRI_031201</name>
</gene>
<reference evidence="7 8" key="1">
    <citation type="submission" date="2021-06" db="EMBL/GenBank/DDBJ databases">
        <authorList>
            <person name="Palmer J.M."/>
        </authorList>
    </citation>
    <scope>NUCLEOTIDE SEQUENCE [LARGE SCALE GENOMIC DNA]</scope>
    <source>
        <strain evidence="7 8">GA_2019</strain>
        <tissue evidence="7">Muscle</tissue>
    </source>
</reference>
<dbReference type="PROSITE" id="PS50268">
    <property type="entry name" value="CADHERIN_2"/>
    <property type="match status" value="2"/>
</dbReference>
<sequence>MDREAREHYTVVIQAKDMAGQVGGLSGSTTINVTLTDVNDNPPKFPQKNYQLYVPESAQVGKPVGKIKANDDDLGVNADIRYSIINSEGANMFSISTDRDTKEGIISLKKVSEHNYKDKLICNAHW</sequence>
<dbReference type="CDD" id="cd11304">
    <property type="entry name" value="Cadherin_repeat"/>
    <property type="match status" value="2"/>
</dbReference>
<dbReference type="Proteomes" id="UP001476798">
    <property type="component" value="Unassembled WGS sequence"/>
</dbReference>
<dbReference type="PANTHER" id="PTHR24027">
    <property type="entry name" value="CADHERIN-23"/>
    <property type="match status" value="1"/>
</dbReference>
<dbReference type="InterPro" id="IPR020894">
    <property type="entry name" value="Cadherin_CS"/>
</dbReference>
<dbReference type="Pfam" id="PF00028">
    <property type="entry name" value="Cadherin"/>
    <property type="match status" value="1"/>
</dbReference>
<comment type="caution">
    <text evidence="7">The sequence shown here is derived from an EMBL/GenBank/DDBJ whole genome shotgun (WGS) entry which is preliminary data.</text>
</comment>
<dbReference type="SUPFAM" id="SSF49313">
    <property type="entry name" value="Cadherin-like"/>
    <property type="match status" value="2"/>
</dbReference>
<comment type="subcellular location">
    <subcellularLocation>
        <location evidence="1">Membrane</location>
    </subcellularLocation>
</comment>
<feature type="domain" description="Cadherin" evidence="6">
    <location>
        <begin position="46"/>
        <end position="110"/>
    </location>
</feature>
<keyword evidence="8" id="KW-1185">Reference proteome</keyword>
<dbReference type="PROSITE" id="PS00232">
    <property type="entry name" value="CADHERIN_1"/>
    <property type="match status" value="1"/>
</dbReference>
<accession>A0ABV0Q3B3</accession>